<dbReference type="PANTHER" id="PTHR38436:SF1">
    <property type="entry name" value="ESTER CYCLASE"/>
    <property type="match status" value="1"/>
</dbReference>
<dbReference type="RefSeq" id="WP_135525090.1">
    <property type="nucleotide sequence ID" value="NZ_SRLH01000001.1"/>
</dbReference>
<dbReference type="SUPFAM" id="SSF54427">
    <property type="entry name" value="NTF2-like"/>
    <property type="match status" value="1"/>
</dbReference>
<protein>
    <recommendedName>
        <fullName evidence="3">Ester cyclase</fullName>
    </recommendedName>
</protein>
<organism evidence="1 2">
    <name type="scientific">Flavobacterium humi</name>
    <dbReference type="NCBI Taxonomy" id="2562683"/>
    <lineage>
        <taxon>Bacteria</taxon>
        <taxon>Pseudomonadati</taxon>
        <taxon>Bacteroidota</taxon>
        <taxon>Flavobacteriia</taxon>
        <taxon>Flavobacteriales</taxon>
        <taxon>Flavobacteriaceae</taxon>
        <taxon>Flavobacterium</taxon>
    </lineage>
</organism>
<comment type="caution">
    <text evidence="1">The sequence shown here is derived from an EMBL/GenBank/DDBJ whole genome shotgun (WGS) entry which is preliminary data.</text>
</comment>
<evidence type="ECO:0000313" key="1">
    <source>
        <dbReference type="EMBL" id="TGD59884.1"/>
    </source>
</evidence>
<dbReference type="OrthoDB" id="9182871at2"/>
<dbReference type="GO" id="GO:0030638">
    <property type="term" value="P:polyketide metabolic process"/>
    <property type="evidence" value="ECO:0007669"/>
    <property type="project" value="InterPro"/>
</dbReference>
<keyword evidence="2" id="KW-1185">Reference proteome</keyword>
<name>A0A4Z0LDE6_9FLAO</name>
<dbReference type="InterPro" id="IPR009959">
    <property type="entry name" value="Cyclase_SnoaL-like"/>
</dbReference>
<dbReference type="InterPro" id="IPR032710">
    <property type="entry name" value="NTF2-like_dom_sf"/>
</dbReference>
<proteinExistence type="predicted"/>
<dbReference type="PANTHER" id="PTHR38436">
    <property type="entry name" value="POLYKETIDE CYCLASE SNOAL-LIKE DOMAIN"/>
    <property type="match status" value="1"/>
</dbReference>
<evidence type="ECO:0008006" key="3">
    <source>
        <dbReference type="Google" id="ProtNLM"/>
    </source>
</evidence>
<dbReference type="AlphaFoldDB" id="A0A4Z0LDE6"/>
<evidence type="ECO:0000313" key="2">
    <source>
        <dbReference type="Proteomes" id="UP000297407"/>
    </source>
</evidence>
<dbReference type="Gene3D" id="3.10.450.50">
    <property type="match status" value="1"/>
</dbReference>
<dbReference type="Pfam" id="PF07366">
    <property type="entry name" value="SnoaL"/>
    <property type="match status" value="1"/>
</dbReference>
<dbReference type="EMBL" id="SRLH01000001">
    <property type="protein sequence ID" value="TGD59884.1"/>
    <property type="molecule type" value="Genomic_DNA"/>
</dbReference>
<gene>
    <name evidence="1" type="ORF">E4635_02840</name>
</gene>
<reference evidence="1 2" key="1">
    <citation type="submission" date="2019-04" db="EMBL/GenBank/DDBJ databases">
        <title>Flavobacterium sp. strain DS2-A Genome sequencing and assembly.</title>
        <authorList>
            <person name="Kim I."/>
        </authorList>
    </citation>
    <scope>NUCLEOTIDE SEQUENCE [LARGE SCALE GENOMIC DNA]</scope>
    <source>
        <strain evidence="1 2">DS2-A</strain>
    </source>
</reference>
<sequence length="142" mass="16153">MKDANKPGTSARNKANYLKAKEAFNNKEVDKCILYYAPNHEVKSRQSEKGREGIRKFLEGMHQTWPDIQITVEQAVAEDNWVMGRSIATATHSQTVLGVPPTHKKITASFWDLHLFDENGLITETWNLMDNLAIMQQIGLLK</sequence>
<dbReference type="Proteomes" id="UP000297407">
    <property type="component" value="Unassembled WGS sequence"/>
</dbReference>
<accession>A0A4Z0LDE6</accession>